<dbReference type="Proteomes" id="UP000663824">
    <property type="component" value="Unassembled WGS sequence"/>
</dbReference>
<evidence type="ECO:0000256" key="2">
    <source>
        <dbReference type="SAM" id="SignalP"/>
    </source>
</evidence>
<evidence type="ECO:0000313" key="10">
    <source>
        <dbReference type="EMBL" id="CAF3888989.1"/>
    </source>
</evidence>
<evidence type="ECO:0000313" key="9">
    <source>
        <dbReference type="EMBL" id="CAF3862803.1"/>
    </source>
</evidence>
<evidence type="ECO:0000313" key="14">
    <source>
        <dbReference type="Proteomes" id="UP000663866"/>
    </source>
</evidence>
<dbReference type="PANTHER" id="PTHR14927">
    <property type="entry name" value="NUCLEOLAR PROTEIN 10"/>
    <property type="match status" value="1"/>
</dbReference>
<evidence type="ECO:0000313" key="8">
    <source>
        <dbReference type="EMBL" id="CAF3855802.1"/>
    </source>
</evidence>
<feature type="transmembrane region" description="Helical" evidence="1">
    <location>
        <begin position="98"/>
        <end position="117"/>
    </location>
</feature>
<dbReference type="PANTHER" id="PTHR14927:SF0">
    <property type="entry name" value="NUCLEOLAR PROTEIN 10"/>
    <property type="match status" value="1"/>
</dbReference>
<evidence type="ECO:0000313" key="12">
    <source>
        <dbReference type="EMBL" id="CAF4097937.1"/>
    </source>
</evidence>
<dbReference type="GO" id="GO:0032040">
    <property type="term" value="C:small-subunit processome"/>
    <property type="evidence" value="ECO:0007669"/>
    <property type="project" value="TreeGrafter"/>
</dbReference>
<dbReference type="EMBL" id="CAJOBH010001455">
    <property type="protein sequence ID" value="CAF3855802.1"/>
    <property type="molecule type" value="Genomic_DNA"/>
</dbReference>
<proteinExistence type="predicted"/>
<dbReference type="Proteomes" id="UP000663842">
    <property type="component" value="Unassembled WGS sequence"/>
</dbReference>
<dbReference type="EMBL" id="CAJNOV010012943">
    <property type="protein sequence ID" value="CAF1502607.1"/>
    <property type="molecule type" value="Genomic_DNA"/>
</dbReference>
<dbReference type="Proteomes" id="UP000663856">
    <property type="component" value="Unassembled WGS sequence"/>
</dbReference>
<dbReference type="Proteomes" id="UP000663887">
    <property type="component" value="Unassembled WGS sequence"/>
</dbReference>
<dbReference type="EMBL" id="CAJNRF010012531">
    <property type="protein sequence ID" value="CAF2142021.1"/>
    <property type="molecule type" value="Genomic_DNA"/>
</dbReference>
<dbReference type="EMBL" id="CAJNOW010022039">
    <property type="protein sequence ID" value="CAF1686183.1"/>
    <property type="molecule type" value="Genomic_DNA"/>
</dbReference>
<dbReference type="GO" id="GO:0030686">
    <property type="term" value="C:90S preribosome"/>
    <property type="evidence" value="ECO:0007669"/>
    <property type="project" value="TreeGrafter"/>
</dbReference>
<evidence type="ECO:0000313" key="3">
    <source>
        <dbReference type="EMBL" id="CAF1502607.1"/>
    </source>
</evidence>
<sequence length="185" mass="21406">MQLLVLVLFYFELHSQVGNYDTIRTPKQGRDFDYRYSSYDLYLVGATNEIYRFNLKQEKIFFSNGFNACQFNLEHELFACGSVENVMILMYDLSLDKLIVLFLQIVIVVADITTFVYKRVKNLTSIEPGTPLNHMLNIPGTGTICLTNTLGNAPKWCTFLDNITEEFEEKPADTVYNDYKFLTLN</sequence>
<dbReference type="InterPro" id="IPR040382">
    <property type="entry name" value="NOL10/Enp2"/>
</dbReference>
<evidence type="ECO:0000256" key="1">
    <source>
        <dbReference type="SAM" id="Phobius"/>
    </source>
</evidence>
<dbReference type="Proteomes" id="UP000663855">
    <property type="component" value="Unassembled WGS sequence"/>
</dbReference>
<dbReference type="Proteomes" id="UP000681967">
    <property type="component" value="Unassembled WGS sequence"/>
</dbReference>
<dbReference type="EMBL" id="CAJOBJ010001123">
    <property type="protein sequence ID" value="CAF3862803.1"/>
    <property type="molecule type" value="Genomic_DNA"/>
</dbReference>
<dbReference type="EMBL" id="CAJOBG010004158">
    <property type="protein sequence ID" value="CAF4097937.1"/>
    <property type="molecule type" value="Genomic_DNA"/>
</dbReference>
<dbReference type="AlphaFoldDB" id="A0A816HGD3"/>
<dbReference type="Proteomes" id="UP000681720">
    <property type="component" value="Unassembled WGS sequence"/>
</dbReference>
<comment type="caution">
    <text evidence="4">The sequence shown here is derived from an EMBL/GenBank/DDBJ whole genome shotgun (WGS) entry which is preliminary data.</text>
</comment>
<keyword evidence="2" id="KW-0732">Signal</keyword>
<accession>A0A816HGD3</accession>
<dbReference type="EMBL" id="CAJOBI010001578">
    <property type="protein sequence ID" value="CAF3888989.1"/>
    <property type="molecule type" value="Genomic_DNA"/>
</dbReference>
<dbReference type="EMBL" id="CAJNRE010001106">
    <property type="protein sequence ID" value="CAF1935451.1"/>
    <property type="molecule type" value="Genomic_DNA"/>
</dbReference>
<dbReference type="EMBL" id="CAJNRG010019418">
    <property type="protein sequence ID" value="CAF2272822.1"/>
    <property type="molecule type" value="Genomic_DNA"/>
</dbReference>
<keyword evidence="1" id="KW-0812">Transmembrane</keyword>
<evidence type="ECO:0000313" key="5">
    <source>
        <dbReference type="EMBL" id="CAF1935451.1"/>
    </source>
</evidence>
<evidence type="ECO:0000313" key="7">
    <source>
        <dbReference type="EMBL" id="CAF2272822.1"/>
    </source>
</evidence>
<keyword evidence="1" id="KW-0472">Membrane</keyword>
<evidence type="ECO:0000313" key="13">
    <source>
        <dbReference type="Proteomes" id="UP000663834"/>
    </source>
</evidence>
<dbReference type="EMBL" id="CAJOBF010002627">
    <property type="protein sequence ID" value="CAF4046473.1"/>
    <property type="molecule type" value="Genomic_DNA"/>
</dbReference>
<dbReference type="Proteomes" id="UP000663866">
    <property type="component" value="Unassembled WGS sequence"/>
</dbReference>
<protein>
    <submittedName>
        <fullName evidence="4">Uncharacterized protein</fullName>
    </submittedName>
</protein>
<gene>
    <name evidence="8" type="ORF">BYL167_LOCUS6111</name>
    <name evidence="3" type="ORF">CJN711_LOCUS27336</name>
    <name evidence="9" type="ORF">GIL414_LOCUS4587</name>
    <name evidence="4" type="ORF">KQP761_LOCUS38625</name>
    <name evidence="5" type="ORF">MBJ925_LOCUS4969</name>
    <name evidence="12" type="ORF">OVN521_LOCUS20735</name>
    <name evidence="10" type="ORF">SMN809_LOCUS6018</name>
    <name evidence="11" type="ORF">UXM345_LOCUS18936</name>
    <name evidence="6" type="ORF">WKI299_LOCUS28569</name>
    <name evidence="7" type="ORF">XDN619_LOCUS37253</name>
</gene>
<evidence type="ECO:0000313" key="4">
    <source>
        <dbReference type="EMBL" id="CAF1686183.1"/>
    </source>
</evidence>
<dbReference type="Proteomes" id="UP000676336">
    <property type="component" value="Unassembled WGS sequence"/>
</dbReference>
<dbReference type="OrthoDB" id="273340at2759"/>
<feature type="chain" id="PRO_5036412928" evidence="2">
    <location>
        <begin position="16"/>
        <end position="185"/>
    </location>
</feature>
<evidence type="ECO:0000313" key="11">
    <source>
        <dbReference type="EMBL" id="CAF4046473.1"/>
    </source>
</evidence>
<keyword evidence="1" id="KW-1133">Transmembrane helix</keyword>
<reference evidence="4" key="1">
    <citation type="submission" date="2021-02" db="EMBL/GenBank/DDBJ databases">
        <authorList>
            <person name="Nowell W R."/>
        </authorList>
    </citation>
    <scope>NUCLEOTIDE SEQUENCE</scope>
</reference>
<keyword evidence="14" id="KW-1185">Reference proteome</keyword>
<feature type="signal peptide" evidence="2">
    <location>
        <begin position="1"/>
        <end position="15"/>
    </location>
</feature>
<dbReference type="Proteomes" id="UP000663834">
    <property type="component" value="Unassembled WGS sequence"/>
</dbReference>
<name>A0A816HGD3_9BILA</name>
<organism evidence="4 13">
    <name type="scientific">Rotaria magnacalcarata</name>
    <dbReference type="NCBI Taxonomy" id="392030"/>
    <lineage>
        <taxon>Eukaryota</taxon>
        <taxon>Metazoa</taxon>
        <taxon>Spiralia</taxon>
        <taxon>Gnathifera</taxon>
        <taxon>Rotifera</taxon>
        <taxon>Eurotatoria</taxon>
        <taxon>Bdelloidea</taxon>
        <taxon>Philodinida</taxon>
        <taxon>Philodinidae</taxon>
        <taxon>Rotaria</taxon>
    </lineage>
</organism>
<dbReference type="GO" id="GO:0000462">
    <property type="term" value="P:maturation of SSU-rRNA from tricistronic rRNA transcript (SSU-rRNA, 5.8S rRNA, LSU-rRNA)"/>
    <property type="evidence" value="ECO:0007669"/>
    <property type="project" value="TreeGrafter"/>
</dbReference>
<evidence type="ECO:0000313" key="6">
    <source>
        <dbReference type="EMBL" id="CAF2142021.1"/>
    </source>
</evidence>